<dbReference type="InterPro" id="IPR003613">
    <property type="entry name" value="Ubox_domain"/>
</dbReference>
<dbReference type="InterPro" id="IPR017907">
    <property type="entry name" value="Znf_RING_CS"/>
</dbReference>
<dbReference type="SMART" id="SM00449">
    <property type="entry name" value="SPRY"/>
    <property type="match status" value="1"/>
</dbReference>
<evidence type="ECO:0000256" key="5">
    <source>
        <dbReference type="SAM" id="Coils"/>
    </source>
</evidence>
<feature type="domain" description="RING-type" evidence="6">
    <location>
        <begin position="13"/>
        <end position="53"/>
    </location>
</feature>
<dbReference type="InterPro" id="IPR027370">
    <property type="entry name" value="Znf-RING_euk"/>
</dbReference>
<dbReference type="Pfam" id="PF13445">
    <property type="entry name" value="zf-RING_UBOX"/>
    <property type="match status" value="1"/>
</dbReference>
<evidence type="ECO:0000313" key="9">
    <source>
        <dbReference type="Ensembl" id="ENSLACP00000017213.1"/>
    </source>
</evidence>
<dbReference type="InterPro" id="IPR043136">
    <property type="entry name" value="B30.2/SPRY_sf"/>
</dbReference>
<dbReference type="Pfam" id="PF00622">
    <property type="entry name" value="SPRY"/>
    <property type="match status" value="1"/>
</dbReference>
<dbReference type="GO" id="GO:0008270">
    <property type="term" value="F:zinc ion binding"/>
    <property type="evidence" value="ECO:0007669"/>
    <property type="project" value="UniProtKB-KW"/>
</dbReference>
<dbReference type="PRINTS" id="PR01407">
    <property type="entry name" value="BUTYPHLNCDUF"/>
</dbReference>
<feature type="domain" description="B30.2/SPRY" evidence="8">
    <location>
        <begin position="272"/>
        <end position="465"/>
    </location>
</feature>
<keyword evidence="2 4" id="KW-0863">Zinc-finger</keyword>
<dbReference type="AlphaFoldDB" id="H3B5P2"/>
<dbReference type="GO" id="GO:0016567">
    <property type="term" value="P:protein ubiquitination"/>
    <property type="evidence" value="ECO:0007669"/>
    <property type="project" value="InterPro"/>
</dbReference>
<dbReference type="SMART" id="SM00336">
    <property type="entry name" value="BBOX"/>
    <property type="match status" value="1"/>
</dbReference>
<name>H3B5P2_LATCH</name>
<dbReference type="SUPFAM" id="SSF49899">
    <property type="entry name" value="Concanavalin A-like lectins/glucanases"/>
    <property type="match status" value="1"/>
</dbReference>
<evidence type="ECO:0000259" key="8">
    <source>
        <dbReference type="PROSITE" id="PS50188"/>
    </source>
</evidence>
<dbReference type="PROSITE" id="PS50119">
    <property type="entry name" value="ZF_BBOX"/>
    <property type="match status" value="1"/>
</dbReference>
<dbReference type="InterPro" id="IPR050143">
    <property type="entry name" value="TRIM/RBCC"/>
</dbReference>
<evidence type="ECO:0000259" key="6">
    <source>
        <dbReference type="PROSITE" id="PS50089"/>
    </source>
</evidence>
<dbReference type="SUPFAM" id="SSF57850">
    <property type="entry name" value="RING/U-box"/>
    <property type="match status" value="1"/>
</dbReference>
<accession>H3B5P2</accession>
<dbReference type="Gene3D" id="3.30.160.60">
    <property type="entry name" value="Classic Zinc Finger"/>
    <property type="match status" value="1"/>
</dbReference>
<dbReference type="GO" id="GO:0004842">
    <property type="term" value="F:ubiquitin-protein transferase activity"/>
    <property type="evidence" value="ECO:0007669"/>
    <property type="project" value="InterPro"/>
</dbReference>
<evidence type="ECO:0000259" key="7">
    <source>
        <dbReference type="PROSITE" id="PS50119"/>
    </source>
</evidence>
<dbReference type="GeneTree" id="ENSGT00970000193390"/>
<dbReference type="Gene3D" id="3.30.40.10">
    <property type="entry name" value="Zinc/RING finger domain, C3HC4 (zinc finger)"/>
    <property type="match status" value="1"/>
</dbReference>
<evidence type="ECO:0000256" key="3">
    <source>
        <dbReference type="ARBA" id="ARBA00022833"/>
    </source>
</evidence>
<dbReference type="Pfam" id="PF00643">
    <property type="entry name" value="zf-B_box"/>
    <property type="match status" value="1"/>
</dbReference>
<evidence type="ECO:0000256" key="1">
    <source>
        <dbReference type="ARBA" id="ARBA00022723"/>
    </source>
</evidence>
<dbReference type="PROSITE" id="PS00518">
    <property type="entry name" value="ZF_RING_1"/>
    <property type="match status" value="1"/>
</dbReference>
<reference evidence="9" key="3">
    <citation type="submission" date="2025-09" db="UniProtKB">
        <authorList>
            <consortium name="Ensembl"/>
        </authorList>
    </citation>
    <scope>IDENTIFICATION</scope>
</reference>
<evidence type="ECO:0000313" key="10">
    <source>
        <dbReference type="Proteomes" id="UP000008672"/>
    </source>
</evidence>
<dbReference type="InterPro" id="IPR003877">
    <property type="entry name" value="SPRY_dom"/>
</dbReference>
<keyword evidence="3" id="KW-0862">Zinc</keyword>
<dbReference type="InterPro" id="IPR013083">
    <property type="entry name" value="Znf_RING/FYVE/PHD"/>
</dbReference>
<dbReference type="OMA" id="PACHEIY"/>
<dbReference type="InterPro" id="IPR006574">
    <property type="entry name" value="PRY"/>
</dbReference>
<dbReference type="InterPro" id="IPR003879">
    <property type="entry name" value="Butyrophylin_SPRY"/>
</dbReference>
<organism evidence="9 10">
    <name type="scientific">Latimeria chalumnae</name>
    <name type="common">Coelacanth</name>
    <dbReference type="NCBI Taxonomy" id="7897"/>
    <lineage>
        <taxon>Eukaryota</taxon>
        <taxon>Metazoa</taxon>
        <taxon>Chordata</taxon>
        <taxon>Craniata</taxon>
        <taxon>Vertebrata</taxon>
        <taxon>Euteleostomi</taxon>
        <taxon>Coelacanthiformes</taxon>
        <taxon>Coelacanthidae</taxon>
        <taxon>Latimeria</taxon>
    </lineage>
</organism>
<evidence type="ECO:0008006" key="11">
    <source>
        <dbReference type="Google" id="ProtNLM"/>
    </source>
</evidence>
<dbReference type="InterPro" id="IPR013320">
    <property type="entry name" value="ConA-like_dom_sf"/>
</dbReference>
<dbReference type="SMART" id="SM00504">
    <property type="entry name" value="Ubox"/>
    <property type="match status" value="1"/>
</dbReference>
<dbReference type="InterPro" id="IPR000315">
    <property type="entry name" value="Znf_B-box"/>
</dbReference>
<dbReference type="Pfam" id="PF13765">
    <property type="entry name" value="PRY"/>
    <property type="match status" value="1"/>
</dbReference>
<dbReference type="EMBL" id="AFYH01095778">
    <property type="status" value="NOT_ANNOTATED_CDS"/>
    <property type="molecule type" value="Genomic_DNA"/>
</dbReference>
<dbReference type="CDD" id="cd13733">
    <property type="entry name" value="SPRY_PRY_C-I_1"/>
    <property type="match status" value="1"/>
</dbReference>
<dbReference type="PROSITE" id="PS50188">
    <property type="entry name" value="B302_SPRY"/>
    <property type="match status" value="1"/>
</dbReference>
<sequence>TSAGSLLEEELTCSVCHELFTDPVTLKCGHNFCRECVCEHWKKKTSRLCPMCRMDSSTIPLIPNHTLRNAVESLTKCGNKPKEESKYVCSQHREVLKLYCFEDQEAICLVCEKSRKHENHQFLPIEEAAQELKEEIKIALEPLQDTQEKLAELKEKYRINLNDIQDQTDKAEKQIKEDFVKLHRFLHEEEKNRLRTLKKEMKEKEQKIRAMEESIEQELISVSETIRDIQQKMDEEDQILVQERPRVSEYVYYEPEEPEDISVADIDGYMYTDRLQYRVWKKMLKIINPVTVTLDPDTAGPYLILSEDLTSVTAQAEWEDFSAYPERFDTCSCVLGSESFTSGRHSWVVDMGNKADWDLGVARESINRKGTIYLCPENGYWAIALRNEEEYYACTYEWTQIELESIPKKILVSLDYDAGRVSFYNADDMTCIYTFTENFTEELYPYFSPNNYNEGNNFDPLRICP</sequence>
<dbReference type="InterPro" id="IPR001841">
    <property type="entry name" value="Znf_RING"/>
</dbReference>
<reference evidence="10" key="1">
    <citation type="submission" date="2011-08" db="EMBL/GenBank/DDBJ databases">
        <title>The draft genome of Latimeria chalumnae.</title>
        <authorList>
            <person name="Di Palma F."/>
            <person name="Alfoldi J."/>
            <person name="Johnson J."/>
            <person name="Berlin A."/>
            <person name="Gnerre S."/>
            <person name="Jaffe D."/>
            <person name="MacCallum I."/>
            <person name="Young S."/>
            <person name="Walker B.J."/>
            <person name="Lander E."/>
            <person name="Lindblad-Toh K."/>
        </authorList>
    </citation>
    <scope>NUCLEOTIDE SEQUENCE [LARGE SCALE GENOMIC DNA]</scope>
    <source>
        <strain evidence="10">Wild caught</strain>
    </source>
</reference>
<proteinExistence type="predicted"/>
<dbReference type="Gene3D" id="2.60.120.920">
    <property type="match status" value="1"/>
</dbReference>
<keyword evidence="10" id="KW-1185">Reference proteome</keyword>
<dbReference type="CDD" id="cd19762">
    <property type="entry name" value="Bbox2_TRIM7-like"/>
    <property type="match status" value="1"/>
</dbReference>
<dbReference type="InterPro" id="IPR001870">
    <property type="entry name" value="B30.2/SPRY"/>
</dbReference>
<dbReference type="HOGENOM" id="CLU_013137_0_3_1"/>
<dbReference type="FunFam" id="2.60.120.920:FF:000004">
    <property type="entry name" value="Butyrophilin subfamily 1 member A1"/>
    <property type="match status" value="1"/>
</dbReference>
<dbReference type="Proteomes" id="UP000008672">
    <property type="component" value="Unassembled WGS sequence"/>
</dbReference>
<dbReference type="SMART" id="SM00589">
    <property type="entry name" value="PRY"/>
    <property type="match status" value="1"/>
</dbReference>
<dbReference type="EMBL" id="AFYH01095777">
    <property type="status" value="NOT_ANNOTATED_CDS"/>
    <property type="molecule type" value="Genomic_DNA"/>
</dbReference>
<dbReference type="InParanoid" id="H3B5P2"/>
<reference evidence="9" key="2">
    <citation type="submission" date="2025-08" db="UniProtKB">
        <authorList>
            <consortium name="Ensembl"/>
        </authorList>
    </citation>
    <scope>IDENTIFICATION</scope>
</reference>
<dbReference type="Ensembl" id="ENSLACT00000017339.1">
    <property type="protein sequence ID" value="ENSLACP00000017213.1"/>
    <property type="gene ID" value="ENSLACG00000015162.1"/>
</dbReference>
<dbReference type="PROSITE" id="PS50089">
    <property type="entry name" value="ZF_RING_2"/>
    <property type="match status" value="1"/>
</dbReference>
<keyword evidence="5" id="KW-0175">Coiled coil</keyword>
<feature type="domain" description="B box-type" evidence="7">
    <location>
        <begin position="84"/>
        <end position="125"/>
    </location>
</feature>
<dbReference type="SUPFAM" id="SSF57845">
    <property type="entry name" value="B-box zinc-binding domain"/>
    <property type="match status" value="1"/>
</dbReference>
<dbReference type="PANTHER" id="PTHR24103">
    <property type="entry name" value="E3 UBIQUITIN-PROTEIN LIGASE TRIM"/>
    <property type="match status" value="1"/>
</dbReference>
<dbReference type="eggNOG" id="KOG2177">
    <property type="taxonomic scope" value="Eukaryota"/>
</dbReference>
<feature type="coiled-coil region" evidence="5">
    <location>
        <begin position="129"/>
        <end position="221"/>
    </location>
</feature>
<dbReference type="SMART" id="SM00184">
    <property type="entry name" value="RING"/>
    <property type="match status" value="1"/>
</dbReference>
<keyword evidence="1" id="KW-0479">Metal-binding</keyword>
<dbReference type="FunCoup" id="H3B5P2">
    <property type="interactions" value="1849"/>
</dbReference>
<evidence type="ECO:0000256" key="4">
    <source>
        <dbReference type="PROSITE-ProRule" id="PRU00024"/>
    </source>
</evidence>
<protein>
    <recommendedName>
        <fullName evidence="11">Tripartite motif containing 35</fullName>
    </recommendedName>
</protein>
<evidence type="ECO:0000256" key="2">
    <source>
        <dbReference type="ARBA" id="ARBA00022771"/>
    </source>
</evidence>